<dbReference type="SUPFAM" id="SSF141868">
    <property type="entry name" value="EAL domain-like"/>
    <property type="match status" value="1"/>
</dbReference>
<protein>
    <submittedName>
        <fullName evidence="6">GGDEF-domain containing protein</fullName>
    </submittedName>
</protein>
<dbReference type="Pfam" id="PF00990">
    <property type="entry name" value="GGDEF"/>
    <property type="match status" value="1"/>
</dbReference>
<dbReference type="SMART" id="SM00052">
    <property type="entry name" value="EAL"/>
    <property type="match status" value="1"/>
</dbReference>
<dbReference type="InterPro" id="IPR001633">
    <property type="entry name" value="EAL_dom"/>
</dbReference>
<keyword evidence="2" id="KW-0472">Membrane</keyword>
<comment type="caution">
    <text evidence="6">The sequence shown here is derived from an EMBL/GenBank/DDBJ whole genome shotgun (WGS) entry which is preliminary data.</text>
</comment>
<evidence type="ECO:0000256" key="1">
    <source>
        <dbReference type="ARBA" id="ARBA00001946"/>
    </source>
</evidence>
<accession>A0A1V3N8S8</accession>
<dbReference type="Pfam" id="PF00563">
    <property type="entry name" value="EAL"/>
    <property type="match status" value="1"/>
</dbReference>
<evidence type="ECO:0000313" key="7">
    <source>
        <dbReference type="Proteomes" id="UP000189462"/>
    </source>
</evidence>
<dbReference type="GO" id="GO:0007165">
    <property type="term" value="P:signal transduction"/>
    <property type="evidence" value="ECO:0007669"/>
    <property type="project" value="InterPro"/>
</dbReference>
<evidence type="ECO:0000256" key="2">
    <source>
        <dbReference type="SAM" id="Phobius"/>
    </source>
</evidence>
<dbReference type="GO" id="GO:0016020">
    <property type="term" value="C:membrane"/>
    <property type="evidence" value="ECO:0007669"/>
    <property type="project" value="InterPro"/>
</dbReference>
<dbReference type="PROSITE" id="PS50885">
    <property type="entry name" value="HAMP"/>
    <property type="match status" value="1"/>
</dbReference>
<feature type="domain" description="HAMP" evidence="4">
    <location>
        <begin position="355"/>
        <end position="406"/>
    </location>
</feature>
<organism evidence="6 7">
    <name type="scientific">Thioalkalivibrio denitrificans</name>
    <dbReference type="NCBI Taxonomy" id="108003"/>
    <lineage>
        <taxon>Bacteria</taxon>
        <taxon>Pseudomonadati</taxon>
        <taxon>Pseudomonadota</taxon>
        <taxon>Gammaproteobacteria</taxon>
        <taxon>Chromatiales</taxon>
        <taxon>Ectothiorhodospiraceae</taxon>
        <taxon>Thioalkalivibrio</taxon>
    </lineage>
</organism>
<dbReference type="Gene3D" id="6.10.340.10">
    <property type="match status" value="1"/>
</dbReference>
<dbReference type="PANTHER" id="PTHR44757">
    <property type="entry name" value="DIGUANYLATE CYCLASE DGCP"/>
    <property type="match status" value="1"/>
</dbReference>
<dbReference type="FunFam" id="3.30.70.270:FF:000001">
    <property type="entry name" value="Diguanylate cyclase domain protein"/>
    <property type="match status" value="1"/>
</dbReference>
<feature type="transmembrane region" description="Helical" evidence="2">
    <location>
        <begin position="333"/>
        <end position="353"/>
    </location>
</feature>
<gene>
    <name evidence="6" type="ORF">B1C78_16255</name>
</gene>
<dbReference type="Gene3D" id="3.20.20.450">
    <property type="entry name" value="EAL domain"/>
    <property type="match status" value="1"/>
</dbReference>
<dbReference type="SMART" id="SM00267">
    <property type="entry name" value="GGDEF"/>
    <property type="match status" value="1"/>
</dbReference>
<dbReference type="InterPro" id="IPR052155">
    <property type="entry name" value="Biofilm_reg_signaling"/>
</dbReference>
<dbReference type="NCBIfam" id="TIGR00254">
    <property type="entry name" value="GGDEF"/>
    <property type="match status" value="1"/>
</dbReference>
<sequence>MSNAGEHKGNLPRLSTVYLLLAAVMATVFLVVAFTASHLTNTAVKENVRSATLSERTRAAITDIRSALRVVDNTLNSTLLVPQPEHEVTIHRQLTLIEERIQLIMDDPAIRHLGLEAQLDTLEKSIGVLVFHLNDLIQKREDPAWVYPLLTYLTDHLLAPHVAFETAADQALREIAARDGRPYASELYGAFDEVRDLWRRMVLNFRAGMIRFAGLDERGLDAQDSNVDVLLPLIEARLDRLEERKQAGELGFEAEAALHEMQQAAIEWKGHWRTIGGLHATAVWRADLEYMTDHILPAQERVFSSLGALESTLHDWSSSNTAALQDVAHRTTYQLWGLALLGLGFMAVTFVVMRRSVLEPLRQIAESLARHDDRRLPENTLARSQEVQQLVKAFNDLQQQVQVRTRALEHQALHDALTGLPNRVLLNDRLEQAISHMRRTGGSMAVLLLDLDRFKEVNDALGHPVGDRLLQEVALRLQGSLRSTDTVARLGGDEFAILARDTDELGAREFAAKIRQAISGVFVIDHQNVYVGTSIGIALYPDHGEDASTLMRRADIAMYVAKEQSDGLALYHPDSDDHTADRLALVGDLHAELRDPRHLYLHYQPMIRLPQGSPAGVEALLRWHHPTHGPVAPDHLIRMAEHTGLIGPLTYWVLENAISEFIRIDEAHRHTHLSVNLSAWNLQDPNLPQAVSSALEKTGFPPERLTLEITESAMMSDPVNARQILELLSVMGVRLAVDDFGTGFSSLGYLKLLPVNVLKIDRSFVMDMLESENDAIIVRSTIDLAHNLGFRVVAEGVENGEVLALLGALGCDFAQGYYISRPGNIDAVSQWLDRYLEDDWRDRLVVPGLRVLGST</sequence>
<reference evidence="6 7" key="1">
    <citation type="submission" date="2017-02" db="EMBL/GenBank/DDBJ databases">
        <title>Genomic diversity within the haloalkaliphilic genus Thioalkalivibrio.</title>
        <authorList>
            <person name="Ahn A.-C."/>
            <person name="Meier-Kolthoff J."/>
            <person name="Overmars L."/>
            <person name="Richter M."/>
            <person name="Woyke T."/>
            <person name="Sorokin D.Y."/>
            <person name="Muyzer G."/>
        </authorList>
    </citation>
    <scope>NUCLEOTIDE SEQUENCE [LARGE SCALE GENOMIC DNA]</scope>
    <source>
        <strain evidence="6 7">ALJD</strain>
    </source>
</reference>
<feature type="domain" description="GGDEF" evidence="5">
    <location>
        <begin position="442"/>
        <end position="573"/>
    </location>
</feature>
<name>A0A1V3N8S8_9GAMM</name>
<proteinExistence type="predicted"/>
<dbReference type="RefSeq" id="WP_245795469.1">
    <property type="nucleotide sequence ID" value="NZ_MVBK01000128.1"/>
</dbReference>
<keyword evidence="2" id="KW-0812">Transmembrane</keyword>
<dbReference type="GO" id="GO:0003824">
    <property type="term" value="F:catalytic activity"/>
    <property type="evidence" value="ECO:0007669"/>
    <property type="project" value="UniProtKB-ARBA"/>
</dbReference>
<comment type="cofactor">
    <cofactor evidence="1">
        <name>Mg(2+)</name>
        <dbReference type="ChEBI" id="CHEBI:18420"/>
    </cofactor>
</comment>
<dbReference type="PROSITE" id="PS50883">
    <property type="entry name" value="EAL"/>
    <property type="match status" value="1"/>
</dbReference>
<dbReference type="Proteomes" id="UP000189462">
    <property type="component" value="Unassembled WGS sequence"/>
</dbReference>
<dbReference type="InterPro" id="IPR029787">
    <property type="entry name" value="Nucleotide_cyclase"/>
</dbReference>
<dbReference type="InterPro" id="IPR000160">
    <property type="entry name" value="GGDEF_dom"/>
</dbReference>
<evidence type="ECO:0000259" key="4">
    <source>
        <dbReference type="PROSITE" id="PS50885"/>
    </source>
</evidence>
<dbReference type="InterPro" id="IPR003660">
    <property type="entry name" value="HAMP_dom"/>
</dbReference>
<dbReference type="Gene3D" id="3.30.70.270">
    <property type="match status" value="1"/>
</dbReference>
<dbReference type="CDD" id="cd01948">
    <property type="entry name" value="EAL"/>
    <property type="match status" value="1"/>
</dbReference>
<dbReference type="InterPro" id="IPR035919">
    <property type="entry name" value="EAL_sf"/>
</dbReference>
<dbReference type="PANTHER" id="PTHR44757:SF2">
    <property type="entry name" value="BIOFILM ARCHITECTURE MAINTENANCE PROTEIN MBAA"/>
    <property type="match status" value="1"/>
</dbReference>
<evidence type="ECO:0000313" key="6">
    <source>
        <dbReference type="EMBL" id="OOG21444.1"/>
    </source>
</evidence>
<evidence type="ECO:0000259" key="5">
    <source>
        <dbReference type="PROSITE" id="PS50887"/>
    </source>
</evidence>
<keyword evidence="2" id="KW-1133">Transmembrane helix</keyword>
<dbReference type="EMBL" id="MVBK01000128">
    <property type="protein sequence ID" value="OOG21444.1"/>
    <property type="molecule type" value="Genomic_DNA"/>
</dbReference>
<feature type="transmembrane region" description="Helical" evidence="2">
    <location>
        <begin position="17"/>
        <end position="39"/>
    </location>
</feature>
<dbReference type="CDD" id="cd01949">
    <property type="entry name" value="GGDEF"/>
    <property type="match status" value="1"/>
</dbReference>
<evidence type="ECO:0000259" key="3">
    <source>
        <dbReference type="PROSITE" id="PS50883"/>
    </source>
</evidence>
<dbReference type="InterPro" id="IPR043128">
    <property type="entry name" value="Rev_trsase/Diguanyl_cyclase"/>
</dbReference>
<dbReference type="PROSITE" id="PS50887">
    <property type="entry name" value="GGDEF"/>
    <property type="match status" value="1"/>
</dbReference>
<dbReference type="SUPFAM" id="SSF55073">
    <property type="entry name" value="Nucleotide cyclase"/>
    <property type="match status" value="1"/>
</dbReference>
<keyword evidence="7" id="KW-1185">Reference proteome</keyword>
<dbReference type="AlphaFoldDB" id="A0A1V3N8S8"/>
<feature type="domain" description="EAL" evidence="3">
    <location>
        <begin position="582"/>
        <end position="836"/>
    </location>
</feature>
<dbReference type="STRING" id="108003.B1C78_16255"/>